<organism evidence="3 4">
    <name type="scientific">Winogradskyella pelagia</name>
    <dbReference type="NCBI Taxonomy" id="2819984"/>
    <lineage>
        <taxon>Bacteria</taxon>
        <taxon>Pseudomonadati</taxon>
        <taxon>Bacteroidota</taxon>
        <taxon>Flavobacteriia</taxon>
        <taxon>Flavobacteriales</taxon>
        <taxon>Flavobacteriaceae</taxon>
        <taxon>Winogradskyella</taxon>
    </lineage>
</organism>
<keyword evidence="1" id="KW-0676">Redox-active center</keyword>
<evidence type="ECO:0000259" key="2">
    <source>
        <dbReference type="PROSITE" id="PS51352"/>
    </source>
</evidence>
<reference evidence="3 4" key="1">
    <citation type="submission" date="2021-03" db="EMBL/GenBank/DDBJ databases">
        <title>Winogradskyella sp. nov., isolated from costal sediment.</title>
        <authorList>
            <person name="Gao C."/>
        </authorList>
    </citation>
    <scope>NUCLEOTIDE SEQUENCE [LARGE SCALE GENOMIC DNA]</scope>
    <source>
        <strain evidence="3 4">DF17</strain>
    </source>
</reference>
<evidence type="ECO:0000256" key="1">
    <source>
        <dbReference type="ARBA" id="ARBA00023284"/>
    </source>
</evidence>
<sequence length="174" mass="20402">MRYLIIFSVILSIGCKEAPSKKESSEELIVENNFIEGLTVVDYDGLEPYLNKKDDRLHVVNFWATWCAPCVKELPYFEALRETYPNENIDILLVSLDFPNKYESKLLPFMEKYQLKSEVIALDDTNQNRWIPAINENWSGAIPATIIYKGEKRKFYEQSFTEDELKTELEQFLN</sequence>
<dbReference type="RefSeq" id="WP_208155051.1">
    <property type="nucleotide sequence ID" value="NZ_JAGEVF010000011.1"/>
</dbReference>
<dbReference type="InterPro" id="IPR036249">
    <property type="entry name" value="Thioredoxin-like_sf"/>
</dbReference>
<dbReference type="PROSITE" id="PS00194">
    <property type="entry name" value="THIOREDOXIN_1"/>
    <property type="match status" value="1"/>
</dbReference>
<evidence type="ECO:0000313" key="3">
    <source>
        <dbReference type="EMBL" id="MBO3117698.1"/>
    </source>
</evidence>
<dbReference type="PANTHER" id="PTHR42852:SF13">
    <property type="entry name" value="PROTEIN DIPZ"/>
    <property type="match status" value="1"/>
</dbReference>
<proteinExistence type="predicted"/>
<evidence type="ECO:0000313" key="4">
    <source>
        <dbReference type="Proteomes" id="UP000676776"/>
    </source>
</evidence>
<keyword evidence="4" id="KW-1185">Reference proteome</keyword>
<dbReference type="EMBL" id="JAGEVF010000011">
    <property type="protein sequence ID" value="MBO3117698.1"/>
    <property type="molecule type" value="Genomic_DNA"/>
</dbReference>
<dbReference type="PROSITE" id="PS51352">
    <property type="entry name" value="THIOREDOXIN_2"/>
    <property type="match status" value="1"/>
</dbReference>
<feature type="domain" description="Thioredoxin" evidence="2">
    <location>
        <begin position="11"/>
        <end position="174"/>
    </location>
</feature>
<dbReference type="PANTHER" id="PTHR42852">
    <property type="entry name" value="THIOL:DISULFIDE INTERCHANGE PROTEIN DSBE"/>
    <property type="match status" value="1"/>
</dbReference>
<dbReference type="Proteomes" id="UP000676776">
    <property type="component" value="Unassembled WGS sequence"/>
</dbReference>
<protein>
    <submittedName>
        <fullName evidence="3">TlpA family protein disulfide reductase</fullName>
    </submittedName>
</protein>
<dbReference type="PROSITE" id="PS51257">
    <property type="entry name" value="PROKAR_LIPOPROTEIN"/>
    <property type="match status" value="1"/>
</dbReference>
<accession>A0ABS3T4M8</accession>
<dbReference type="InterPro" id="IPR017937">
    <property type="entry name" value="Thioredoxin_CS"/>
</dbReference>
<name>A0ABS3T4M8_9FLAO</name>
<dbReference type="SUPFAM" id="SSF52833">
    <property type="entry name" value="Thioredoxin-like"/>
    <property type="match status" value="1"/>
</dbReference>
<dbReference type="Gene3D" id="3.40.30.10">
    <property type="entry name" value="Glutaredoxin"/>
    <property type="match status" value="1"/>
</dbReference>
<dbReference type="InterPro" id="IPR000866">
    <property type="entry name" value="AhpC/TSA"/>
</dbReference>
<comment type="caution">
    <text evidence="3">The sequence shown here is derived from an EMBL/GenBank/DDBJ whole genome shotgun (WGS) entry which is preliminary data.</text>
</comment>
<gene>
    <name evidence="3" type="ORF">J4050_13155</name>
</gene>
<dbReference type="InterPro" id="IPR013766">
    <property type="entry name" value="Thioredoxin_domain"/>
</dbReference>
<dbReference type="Pfam" id="PF00578">
    <property type="entry name" value="AhpC-TSA"/>
    <property type="match status" value="1"/>
</dbReference>
<dbReference type="InterPro" id="IPR050553">
    <property type="entry name" value="Thioredoxin_ResA/DsbE_sf"/>
</dbReference>
<dbReference type="CDD" id="cd02966">
    <property type="entry name" value="TlpA_like_family"/>
    <property type="match status" value="1"/>
</dbReference>